<name>E2SBQ7_9ACTN</name>
<protein>
    <submittedName>
        <fullName evidence="4">Cell envelope-like function transcriptional attenuator common domain protein</fullName>
    </submittedName>
</protein>
<accession>E2SBQ7</accession>
<gene>
    <name evidence="4" type="ORF">HMPREF0063_11466</name>
</gene>
<dbReference type="EMBL" id="ACLF03000005">
    <property type="protein sequence ID" value="EFQ83193.1"/>
    <property type="molecule type" value="Genomic_DNA"/>
</dbReference>
<evidence type="ECO:0000256" key="1">
    <source>
        <dbReference type="ARBA" id="ARBA00006068"/>
    </source>
</evidence>
<dbReference type="Gene3D" id="3.40.630.190">
    <property type="entry name" value="LCP protein"/>
    <property type="match status" value="1"/>
</dbReference>
<reference evidence="4" key="1">
    <citation type="submission" date="2010-08" db="EMBL/GenBank/DDBJ databases">
        <authorList>
            <person name="Muzny D."/>
            <person name="Qin X."/>
            <person name="Buhay C."/>
            <person name="Dugan-Rocha S."/>
            <person name="Ding Y."/>
            <person name="Chen G."/>
            <person name="Hawes A."/>
            <person name="Holder M."/>
            <person name="Jhangiani S."/>
            <person name="Johnson A."/>
            <person name="Khan Z."/>
            <person name="Li Z."/>
            <person name="Liu W."/>
            <person name="Liu X."/>
            <person name="Perez L."/>
            <person name="Shen H."/>
            <person name="Wang Q."/>
            <person name="Watt J."/>
            <person name="Xi L."/>
            <person name="Xin Y."/>
            <person name="Zhou J."/>
            <person name="Deng J."/>
            <person name="Jiang H."/>
            <person name="Liu Y."/>
            <person name="Qu J."/>
            <person name="Song X.-Z."/>
            <person name="Zhang L."/>
            <person name="Villasana D."/>
            <person name="Johnson A."/>
            <person name="Liu J."/>
            <person name="Liyanage D."/>
            <person name="Lorensuhewa L."/>
            <person name="Robinson T."/>
            <person name="Song A."/>
            <person name="Song B.-B."/>
            <person name="Dinh H."/>
            <person name="Thornton R."/>
            <person name="Coyle M."/>
            <person name="Francisco L."/>
            <person name="Jackson L."/>
            <person name="Javaid M."/>
            <person name="Korchina V."/>
            <person name="Kovar C."/>
            <person name="Mata R."/>
            <person name="Mathew T."/>
            <person name="Ngo R."/>
            <person name="Nguyen L."/>
            <person name="Nguyen N."/>
            <person name="Okwuonu G."/>
            <person name="Ongeri F."/>
            <person name="Pham C."/>
            <person name="Simmons D."/>
            <person name="Wilczek-Boney K."/>
            <person name="Hale W."/>
            <person name="Jakkamsetti A."/>
            <person name="Pham P."/>
            <person name="Ruth R."/>
            <person name="San Lucas F."/>
            <person name="Warren J."/>
            <person name="Zhang J."/>
            <person name="Zhao Z."/>
            <person name="Zhou C."/>
            <person name="Zhu D."/>
            <person name="Lee S."/>
            <person name="Bess C."/>
            <person name="Blankenburg K."/>
            <person name="Forbes L."/>
            <person name="Fu Q."/>
            <person name="Gubbala S."/>
            <person name="Hirani K."/>
            <person name="Jayaseelan J.C."/>
            <person name="Lara F."/>
            <person name="Munidasa M."/>
            <person name="Palculict T."/>
            <person name="Patil S."/>
            <person name="Pu L.-L."/>
            <person name="Saada N."/>
            <person name="Tang L."/>
            <person name="Weissenberger G."/>
            <person name="Zhu Y."/>
            <person name="Hemphill L."/>
            <person name="Shang Y."/>
            <person name="Youmans B."/>
            <person name="Ayvaz T."/>
            <person name="Ross M."/>
            <person name="Santibanez J."/>
            <person name="Aqrawi P."/>
            <person name="Gross S."/>
            <person name="Joshi V."/>
            <person name="Fowler G."/>
            <person name="Nazareth L."/>
            <person name="Reid J."/>
            <person name="Worley K."/>
            <person name="Petrosino J."/>
            <person name="Highlander S."/>
            <person name="Gibbs R."/>
        </authorList>
    </citation>
    <scope>NUCLEOTIDE SEQUENCE [LARGE SCALE GENOMIC DNA]</scope>
    <source>
        <strain evidence="4">DSM 15272</strain>
    </source>
</reference>
<dbReference type="PANTHER" id="PTHR33392">
    <property type="entry name" value="POLYISOPRENYL-TEICHOIC ACID--PEPTIDOGLYCAN TEICHOIC ACID TRANSFERASE TAGU"/>
    <property type="match status" value="1"/>
</dbReference>
<dbReference type="AlphaFoldDB" id="E2SBQ7"/>
<proteinExistence type="inferred from homology"/>
<organism evidence="4 5">
    <name type="scientific">Aeromicrobium marinum DSM 15272</name>
    <dbReference type="NCBI Taxonomy" id="585531"/>
    <lineage>
        <taxon>Bacteria</taxon>
        <taxon>Bacillati</taxon>
        <taxon>Actinomycetota</taxon>
        <taxon>Actinomycetes</taxon>
        <taxon>Propionibacteriales</taxon>
        <taxon>Nocardioidaceae</taxon>
        <taxon>Aeromicrobium</taxon>
    </lineage>
</organism>
<dbReference type="HOGENOM" id="CLU_016455_0_1_11"/>
<dbReference type="NCBIfam" id="TIGR00350">
    <property type="entry name" value="lytR_cpsA_psr"/>
    <property type="match status" value="1"/>
</dbReference>
<dbReference type="Proteomes" id="UP000003111">
    <property type="component" value="Unassembled WGS sequence"/>
</dbReference>
<keyword evidence="5" id="KW-1185">Reference proteome</keyword>
<evidence type="ECO:0000313" key="4">
    <source>
        <dbReference type="EMBL" id="EFQ83193.1"/>
    </source>
</evidence>
<comment type="caution">
    <text evidence="4">The sequence shown here is derived from an EMBL/GenBank/DDBJ whole genome shotgun (WGS) entry which is preliminary data.</text>
</comment>
<dbReference type="InterPro" id="IPR004474">
    <property type="entry name" value="LytR_CpsA_psr"/>
</dbReference>
<sequence>MARRPRSGRRYRDAGKRRLGGQPFRRRHRRLITGVTTVLVLLMGSVAGYAYHLNAQLNQFGRVDISAVGDGDVDPDEGRALNILLLGSDQGEGSEGGDSIEEDAAAASWPSGKYRSDTLMVVHIPRDRSAVHLVSIPRDTYTDILDEDGEVQSREKINAAFSTYGPRGAVNTVEALTGLSIDHLAIIDWAGFKDITTAVGGVEVFIPNTFYDPSQKIRWEAGDQVLEGERALQYVRTRYGLLRGDFDRIARQQNFMRSVMNKMLSRGVLANPVSLANTLGALADNMTLDSGWSTGNLRNLALSLRGVGSGTVNFLTAPVATTEELAGVGSIVRLDEARATELWQAIASDTIQTYLDAYPDEELGSDREIA</sequence>
<evidence type="ECO:0000313" key="5">
    <source>
        <dbReference type="Proteomes" id="UP000003111"/>
    </source>
</evidence>
<dbReference type="STRING" id="585531.HMPREF0063_11466"/>
<dbReference type="InterPro" id="IPR050922">
    <property type="entry name" value="LytR/CpsA/Psr_CW_biosynth"/>
</dbReference>
<evidence type="ECO:0000256" key="2">
    <source>
        <dbReference type="SAM" id="MobiDB-lite"/>
    </source>
</evidence>
<evidence type="ECO:0000259" key="3">
    <source>
        <dbReference type="Pfam" id="PF03816"/>
    </source>
</evidence>
<dbReference type="OrthoDB" id="9782542at2"/>
<dbReference type="Pfam" id="PF03816">
    <property type="entry name" value="LytR_cpsA_psr"/>
    <property type="match status" value="1"/>
</dbReference>
<dbReference type="PANTHER" id="PTHR33392:SF6">
    <property type="entry name" value="POLYISOPRENYL-TEICHOIC ACID--PEPTIDOGLYCAN TEICHOIC ACID TRANSFERASE TAGU"/>
    <property type="match status" value="1"/>
</dbReference>
<dbReference type="RefSeq" id="WP_007078810.1">
    <property type="nucleotide sequence ID" value="NZ_CM001024.1"/>
</dbReference>
<comment type="similarity">
    <text evidence="1">Belongs to the LytR/CpsA/Psr (LCP) family.</text>
</comment>
<dbReference type="eggNOG" id="COG1316">
    <property type="taxonomic scope" value="Bacteria"/>
</dbReference>
<feature type="domain" description="Cell envelope-related transcriptional attenuator" evidence="3">
    <location>
        <begin position="115"/>
        <end position="264"/>
    </location>
</feature>
<feature type="region of interest" description="Disordered" evidence="2">
    <location>
        <begin position="1"/>
        <end position="22"/>
    </location>
</feature>